<dbReference type="PANTHER" id="PTHR44329">
    <property type="entry name" value="SERINE/THREONINE-PROTEIN KINASE TNNI3K-RELATED"/>
    <property type="match status" value="1"/>
</dbReference>
<dbReference type="PROSITE" id="PS50011">
    <property type="entry name" value="PROTEIN_KINASE_DOM"/>
    <property type="match status" value="1"/>
</dbReference>
<dbReference type="PANTHER" id="PTHR44329:SF288">
    <property type="entry name" value="MITOGEN-ACTIVATED PROTEIN KINASE KINASE KINASE 20"/>
    <property type="match status" value="1"/>
</dbReference>
<keyword evidence="8" id="KW-1185">Reference proteome</keyword>
<evidence type="ECO:0000256" key="1">
    <source>
        <dbReference type="ARBA" id="ARBA00022679"/>
    </source>
</evidence>
<feature type="domain" description="Protein kinase" evidence="6">
    <location>
        <begin position="34"/>
        <end position="302"/>
    </location>
</feature>
<accession>A0A8H4AVW8</accession>
<evidence type="ECO:0000256" key="5">
    <source>
        <dbReference type="PROSITE-ProRule" id="PRU10141"/>
    </source>
</evidence>
<keyword evidence="1" id="KW-0808">Transferase</keyword>
<dbReference type="InterPro" id="IPR001245">
    <property type="entry name" value="Ser-Thr/Tyr_kinase_cat_dom"/>
</dbReference>
<evidence type="ECO:0000259" key="6">
    <source>
        <dbReference type="PROSITE" id="PS50011"/>
    </source>
</evidence>
<keyword evidence="2 5" id="KW-0547">Nucleotide-binding</keyword>
<dbReference type="PRINTS" id="PR00109">
    <property type="entry name" value="TYRKINASE"/>
</dbReference>
<reference evidence="7 8" key="1">
    <citation type="journal article" date="2019" name="Environ. Microbiol.">
        <title>At the nexus of three kingdoms: the genome of the mycorrhizal fungus Gigaspora margarita provides insights into plant, endobacterial and fungal interactions.</title>
        <authorList>
            <person name="Venice F."/>
            <person name="Ghignone S."/>
            <person name="Salvioli di Fossalunga A."/>
            <person name="Amselem J."/>
            <person name="Novero M."/>
            <person name="Xianan X."/>
            <person name="Sedzielewska Toro K."/>
            <person name="Morin E."/>
            <person name="Lipzen A."/>
            <person name="Grigoriev I.V."/>
            <person name="Henrissat B."/>
            <person name="Martin F.M."/>
            <person name="Bonfante P."/>
        </authorList>
    </citation>
    <scope>NUCLEOTIDE SEQUENCE [LARGE SCALE GENOMIC DNA]</scope>
    <source>
        <strain evidence="7 8">BEG34</strain>
    </source>
</reference>
<dbReference type="InterPro" id="IPR011009">
    <property type="entry name" value="Kinase-like_dom_sf"/>
</dbReference>
<dbReference type="InterPro" id="IPR017441">
    <property type="entry name" value="Protein_kinase_ATP_BS"/>
</dbReference>
<feature type="binding site" evidence="5">
    <location>
        <position position="61"/>
    </location>
    <ligand>
        <name>ATP</name>
        <dbReference type="ChEBI" id="CHEBI:30616"/>
    </ligand>
</feature>
<dbReference type="GO" id="GO:0005524">
    <property type="term" value="F:ATP binding"/>
    <property type="evidence" value="ECO:0007669"/>
    <property type="project" value="UniProtKB-UniRule"/>
</dbReference>
<dbReference type="Gene3D" id="1.10.510.10">
    <property type="entry name" value="Transferase(Phosphotransferase) domain 1"/>
    <property type="match status" value="1"/>
</dbReference>
<evidence type="ECO:0000256" key="3">
    <source>
        <dbReference type="ARBA" id="ARBA00022777"/>
    </source>
</evidence>
<comment type="caution">
    <text evidence="7">The sequence shown here is derived from an EMBL/GenBank/DDBJ whole genome shotgun (WGS) entry which is preliminary data.</text>
</comment>
<dbReference type="PROSITE" id="PS00107">
    <property type="entry name" value="PROTEIN_KINASE_ATP"/>
    <property type="match status" value="1"/>
</dbReference>
<dbReference type="SUPFAM" id="SSF56112">
    <property type="entry name" value="Protein kinase-like (PK-like)"/>
    <property type="match status" value="1"/>
</dbReference>
<name>A0A8H4AVW8_GIGMA</name>
<evidence type="ECO:0000313" key="7">
    <source>
        <dbReference type="EMBL" id="KAF0538382.1"/>
    </source>
</evidence>
<proteinExistence type="predicted"/>
<keyword evidence="3 7" id="KW-0418">Kinase</keyword>
<sequence>MSSNSLNEILSDQLQRIKTCLKENNIEELDYSQFSDHKIVGTGGSAIVCSAIAQKKIYALKILNVNQCLPEKNFLKLLRELEILSNIHHSNIRHPNIIELYGVLIDPSGNPIMVLQFANGGSLREHLHAKQNDGLYKISWTELIQIANDIAKGLKHLHSNGIIHRYLHSKNILLNDGRALISDFGISREFKEFSNTSSSSKMQGMITYTDPQYLLHGKKFKRNEKSDIYSLGMLLWELTSGIPPFHNLTIVEIVLKIKYHCVENVINNTPQDYANLYKKCWSSDPEQRPTPNEISAVLDTLFGEITVEFITNCIGNTLCDTSSDTTATFSEVSNCGTATLSKIPNYRALLLLFSSTWKNNKVPTVGEIAYKLQELLTFGFKPTYSAIIDILQVFKYKLSYIGEKIISAFFIFCENERRDEFYKQIVIETIKAERSIKMFEVWNFLDEKFGSKSATIFICAMKQFKERNLSCAINGIKAFNTIEHYSRSTFNAFDYKPLLFSRPFYTWILIKFTEDSEIAYFAFNDILETRISFDLNTVSCRIFKTKFNESCNIFKIYCNVKNFFQISHLELLKKVSDKDILCSLFEFYLPKLFGLPTNFRMPIQGTDDSNIDFKPKKKMKKRTGDEKLEWLTAIKDIHNGIVEEDDTKTSAIFRNCINVLYHKLEEEGKL</sequence>
<protein>
    <submittedName>
        <fullName evidence="7">Kinase-like protein</fullName>
    </submittedName>
</protein>
<dbReference type="InterPro" id="IPR000719">
    <property type="entry name" value="Prot_kinase_dom"/>
</dbReference>
<evidence type="ECO:0000313" key="8">
    <source>
        <dbReference type="Proteomes" id="UP000439903"/>
    </source>
</evidence>
<dbReference type="AlphaFoldDB" id="A0A8H4AVW8"/>
<dbReference type="EMBL" id="WTPW01000182">
    <property type="protein sequence ID" value="KAF0538382.1"/>
    <property type="molecule type" value="Genomic_DNA"/>
</dbReference>
<dbReference type="GO" id="GO:0004674">
    <property type="term" value="F:protein serine/threonine kinase activity"/>
    <property type="evidence" value="ECO:0007669"/>
    <property type="project" value="TreeGrafter"/>
</dbReference>
<keyword evidence="4 5" id="KW-0067">ATP-binding</keyword>
<evidence type="ECO:0000256" key="4">
    <source>
        <dbReference type="ARBA" id="ARBA00022840"/>
    </source>
</evidence>
<gene>
    <name evidence="7" type="ORF">F8M41_007892</name>
</gene>
<dbReference type="Pfam" id="PF07714">
    <property type="entry name" value="PK_Tyr_Ser-Thr"/>
    <property type="match status" value="1"/>
</dbReference>
<evidence type="ECO:0000256" key="2">
    <source>
        <dbReference type="ARBA" id="ARBA00022741"/>
    </source>
</evidence>
<organism evidence="7 8">
    <name type="scientific">Gigaspora margarita</name>
    <dbReference type="NCBI Taxonomy" id="4874"/>
    <lineage>
        <taxon>Eukaryota</taxon>
        <taxon>Fungi</taxon>
        <taxon>Fungi incertae sedis</taxon>
        <taxon>Mucoromycota</taxon>
        <taxon>Glomeromycotina</taxon>
        <taxon>Glomeromycetes</taxon>
        <taxon>Diversisporales</taxon>
        <taxon>Gigasporaceae</taxon>
        <taxon>Gigaspora</taxon>
    </lineage>
</organism>
<dbReference type="Proteomes" id="UP000439903">
    <property type="component" value="Unassembled WGS sequence"/>
</dbReference>
<dbReference type="InterPro" id="IPR051681">
    <property type="entry name" value="Ser/Thr_Kinases-Pseudokinases"/>
</dbReference>